<sequence length="147" mass="15948">MASVPALFYLAHALWRIEPDSRWPQAAIEVLSSAPHWVFRQEAVQALQDVSEPAAVQALIHALDDTEPLVRHAAARGLLTLYGLPADPADPQAMAIRVTSSDAARHDHARQEILAAIAGRTAVERLRHSDSRGAALLRAFLHTVSGD</sequence>
<dbReference type="InterPro" id="IPR004155">
    <property type="entry name" value="PBS_lyase_HEAT"/>
</dbReference>
<evidence type="ECO:0000313" key="1">
    <source>
        <dbReference type="EMBL" id="SHN81707.1"/>
    </source>
</evidence>
<proteinExistence type="predicted"/>
<dbReference type="RefSeq" id="WP_072821690.1">
    <property type="nucleotide sequence ID" value="NZ_LT670849.1"/>
</dbReference>
<protein>
    <submittedName>
        <fullName evidence="1">HEAT repeat-containing protein</fullName>
    </submittedName>
</protein>
<dbReference type="EMBL" id="LT670849">
    <property type="protein sequence ID" value="SHN81707.1"/>
    <property type="molecule type" value="Genomic_DNA"/>
</dbReference>
<accession>A0A1M7UFR9</accession>
<organism evidence="1 2">
    <name type="scientific">Bradyrhizobium erythrophlei</name>
    <dbReference type="NCBI Taxonomy" id="1437360"/>
    <lineage>
        <taxon>Bacteria</taxon>
        <taxon>Pseudomonadati</taxon>
        <taxon>Pseudomonadota</taxon>
        <taxon>Alphaproteobacteria</taxon>
        <taxon>Hyphomicrobiales</taxon>
        <taxon>Nitrobacteraceae</taxon>
        <taxon>Bradyrhizobium</taxon>
    </lineage>
</organism>
<evidence type="ECO:0000313" key="2">
    <source>
        <dbReference type="Proteomes" id="UP000184096"/>
    </source>
</evidence>
<dbReference type="InterPro" id="IPR011989">
    <property type="entry name" value="ARM-like"/>
</dbReference>
<dbReference type="AlphaFoldDB" id="A0A1M7UFR9"/>
<dbReference type="Proteomes" id="UP000184096">
    <property type="component" value="Chromosome I"/>
</dbReference>
<reference evidence="2" key="1">
    <citation type="submission" date="2016-11" db="EMBL/GenBank/DDBJ databases">
        <authorList>
            <person name="Varghese N."/>
            <person name="Submissions S."/>
        </authorList>
    </citation>
    <scope>NUCLEOTIDE SEQUENCE [LARGE SCALE GENOMIC DNA]</scope>
    <source>
        <strain evidence="2">GAS401</strain>
    </source>
</reference>
<dbReference type="InterPro" id="IPR016024">
    <property type="entry name" value="ARM-type_fold"/>
</dbReference>
<dbReference type="Pfam" id="PF13646">
    <property type="entry name" value="HEAT_2"/>
    <property type="match status" value="1"/>
</dbReference>
<dbReference type="SMART" id="SM00567">
    <property type="entry name" value="EZ_HEAT"/>
    <property type="match status" value="1"/>
</dbReference>
<gene>
    <name evidence="1" type="ORF">SAMN05444170_4875</name>
</gene>
<name>A0A1M7UFR9_9BRAD</name>
<keyword evidence="2" id="KW-1185">Reference proteome</keyword>
<dbReference type="Gene3D" id="1.25.10.10">
    <property type="entry name" value="Leucine-rich Repeat Variant"/>
    <property type="match status" value="1"/>
</dbReference>
<dbReference type="SUPFAM" id="SSF48371">
    <property type="entry name" value="ARM repeat"/>
    <property type="match status" value="1"/>
</dbReference>